<evidence type="ECO:0000259" key="3">
    <source>
        <dbReference type="Pfam" id="PF26109"/>
    </source>
</evidence>
<protein>
    <submittedName>
        <fullName evidence="4">Uncharacterized protein</fullName>
    </submittedName>
</protein>
<organism evidence="4 5">
    <name type="scientific">Marinomonas mediterranea (strain ATCC 700492 / JCM 21426 / NBRC 103028 / MMB-1)</name>
    <dbReference type="NCBI Taxonomy" id="717774"/>
    <lineage>
        <taxon>Bacteria</taxon>
        <taxon>Pseudomonadati</taxon>
        <taxon>Pseudomonadota</taxon>
        <taxon>Gammaproteobacteria</taxon>
        <taxon>Oceanospirillales</taxon>
        <taxon>Oceanospirillaceae</taxon>
        <taxon>Marinomonas</taxon>
    </lineage>
</organism>
<dbReference type="AlphaFoldDB" id="F2K4A4"/>
<dbReference type="EMBL" id="CP002583">
    <property type="protein sequence ID" value="ADZ92545.1"/>
    <property type="molecule type" value="Genomic_DNA"/>
</dbReference>
<proteinExistence type="predicted"/>
<dbReference type="KEGG" id="mme:Marme_3329"/>
<feature type="domain" description="DNA-binding transcriptional repressor CapW C-terminal dimerisation" evidence="2">
    <location>
        <begin position="212"/>
        <end position="280"/>
    </location>
</feature>
<evidence type="ECO:0000313" key="5">
    <source>
        <dbReference type="Proteomes" id="UP000001062"/>
    </source>
</evidence>
<dbReference type="PANTHER" id="PTHR34580:SF3">
    <property type="entry name" value="PROTEIN PAFB"/>
    <property type="match status" value="1"/>
</dbReference>
<feature type="domain" description="DNA-binding transcriptional repressor CapW winged helix-turn-helix" evidence="3">
    <location>
        <begin position="15"/>
        <end position="94"/>
    </location>
</feature>
<dbReference type="InterPro" id="IPR051534">
    <property type="entry name" value="CBASS_pafABC_assoc_protein"/>
</dbReference>
<sequence>MEDKAAGHLKQREGHQHHWLIELIVFWEGQINATRLIETFGITRQTASQWLKQYQDDTNNTLKYSATAKAQVITQDFTPRYINQTIDEYLNWLELGSFPSESLTGSERSHIYKIRPPNRFVSPLVIRPLIKAIRNKTAVDCEYLSVKSADPIGRLIYPHSFVKAANRWHIRAYCEYRKNYLDFVISRFQSVEYDGKPAQNSHHDDTHWNAEIELILAPDSRLNDKQKRVIEQDYGMENGQLIIKTRAALVKYTLDDLQIKTKMLEADPQAQQLICVNYPDIKQWLYD</sequence>
<dbReference type="InterPro" id="IPR059019">
    <property type="entry name" value="WHD_CapW"/>
</dbReference>
<dbReference type="OrthoDB" id="6400324at2"/>
<dbReference type="PIRSF" id="PIRSF015558">
    <property type="entry name" value="Txn_reg_DeoR_prd"/>
    <property type="match status" value="1"/>
</dbReference>
<gene>
    <name evidence="4" type="ordered locus">Marme_3329</name>
</gene>
<evidence type="ECO:0000259" key="1">
    <source>
        <dbReference type="Pfam" id="PF13280"/>
    </source>
</evidence>
<dbReference type="HOGENOM" id="CLU_054168_2_0_6"/>
<name>F2K4A4_MARM1</name>
<keyword evidence="5" id="KW-1185">Reference proteome</keyword>
<dbReference type="PATRIC" id="fig|717774.3.peg.3427"/>
<dbReference type="PANTHER" id="PTHR34580">
    <property type="match status" value="1"/>
</dbReference>
<dbReference type="Pfam" id="PF26107">
    <property type="entry name" value="BrxR_CTD"/>
    <property type="match status" value="1"/>
</dbReference>
<feature type="domain" description="WYL" evidence="1">
    <location>
        <begin position="126"/>
        <end position="192"/>
    </location>
</feature>
<dbReference type="InterPro" id="IPR026881">
    <property type="entry name" value="WYL_dom"/>
</dbReference>
<dbReference type="RefSeq" id="WP_013662447.1">
    <property type="nucleotide sequence ID" value="NC_015276.1"/>
</dbReference>
<dbReference type="eggNOG" id="COG2378">
    <property type="taxonomic scope" value="Bacteria"/>
</dbReference>
<dbReference type="InterPro" id="IPR059020">
    <property type="entry name" value="CapW_CTD"/>
</dbReference>
<dbReference type="Proteomes" id="UP000001062">
    <property type="component" value="Chromosome"/>
</dbReference>
<dbReference type="Pfam" id="PF13280">
    <property type="entry name" value="WYL"/>
    <property type="match status" value="1"/>
</dbReference>
<dbReference type="InterPro" id="IPR016634">
    <property type="entry name" value="CapW-like"/>
</dbReference>
<dbReference type="PROSITE" id="PS52050">
    <property type="entry name" value="WYL"/>
    <property type="match status" value="1"/>
</dbReference>
<evidence type="ECO:0000259" key="2">
    <source>
        <dbReference type="Pfam" id="PF26107"/>
    </source>
</evidence>
<evidence type="ECO:0000313" key="4">
    <source>
        <dbReference type="EMBL" id="ADZ92545.1"/>
    </source>
</evidence>
<reference evidence="4 5" key="1">
    <citation type="journal article" date="2012" name="Stand. Genomic Sci.">
        <title>Complete genome sequence of the melanogenic marine bacterium Marinomonas mediterranea type strain (MMB-1(T)).</title>
        <authorList>
            <person name="Lucas-Elio P."/>
            <person name="Goodwin L."/>
            <person name="Woyke T."/>
            <person name="Pitluck S."/>
            <person name="Nolan M."/>
            <person name="Kyrpides N.C."/>
            <person name="Detter J.C."/>
            <person name="Copeland A."/>
            <person name="Teshima H."/>
            <person name="Bruce D."/>
            <person name="Detter C."/>
            <person name="Tapia R."/>
            <person name="Han S."/>
            <person name="Land M.L."/>
            <person name="Ivanova N."/>
            <person name="Mikhailova N."/>
            <person name="Johnston A.W."/>
            <person name="Sanchez-Amat A."/>
        </authorList>
    </citation>
    <scope>NUCLEOTIDE SEQUENCE [LARGE SCALE GENOMIC DNA]</scope>
    <source>
        <strain evidence="5">ATCC 700492 / JCM 21426 / NBRC 103028 / MMB-1</strain>
    </source>
</reference>
<accession>F2K4A4</accession>
<dbReference type="STRING" id="717774.Marme_3329"/>
<dbReference type="Pfam" id="PF26109">
    <property type="entry name" value="WHD_BrxR"/>
    <property type="match status" value="1"/>
</dbReference>